<proteinExistence type="predicted"/>
<dbReference type="OrthoDB" id="9949340at2759"/>
<protein>
    <submittedName>
        <fullName evidence="3">CCD27 protein</fullName>
    </submittedName>
</protein>
<dbReference type="PANTHER" id="PTHR18853:SF9">
    <property type="entry name" value="COILED-COIL DOMAIN-CONTAINING PROTEIN 27"/>
    <property type="match status" value="1"/>
</dbReference>
<dbReference type="AlphaFoldDB" id="A0A7K7SEY9"/>
<evidence type="ECO:0000313" key="4">
    <source>
        <dbReference type="Proteomes" id="UP000589485"/>
    </source>
</evidence>
<evidence type="ECO:0000256" key="1">
    <source>
        <dbReference type="SAM" id="Coils"/>
    </source>
</evidence>
<feature type="non-terminal residue" evidence="3">
    <location>
        <position position="1"/>
    </location>
</feature>
<keyword evidence="1" id="KW-0175">Coiled coil</keyword>
<dbReference type="InterPro" id="IPR052642">
    <property type="entry name" value="CC-FHA_domain"/>
</dbReference>
<name>A0A7K7SEY9_9TYRA</name>
<feature type="region of interest" description="Disordered" evidence="2">
    <location>
        <begin position="158"/>
        <end position="177"/>
    </location>
</feature>
<accession>A0A7K7SEY9</accession>
<feature type="compositionally biased region" description="Acidic residues" evidence="2">
    <location>
        <begin position="167"/>
        <end position="177"/>
    </location>
</feature>
<keyword evidence="4" id="KW-1185">Reference proteome</keyword>
<sequence length="177" mass="20577">TGAISSLQRQLEIQQSQLRRIRSEKEMLQRQLREREDQLQAMSDKFCSLTEEQRKEEITAKMEEENRSLQQVVTEQESQLAEQNKLISELQETIARLRAEVGTSRRHILEQTQAQKEIQSQAEALQHTELQTRVALECISSKFERYRSKIIQATFSVEGSQNPSAELTDEEVLEAMQ</sequence>
<dbReference type="Gene3D" id="1.10.287.1490">
    <property type="match status" value="1"/>
</dbReference>
<dbReference type="EMBL" id="VZSY01000001">
    <property type="protein sequence ID" value="NXA03049.1"/>
    <property type="molecule type" value="Genomic_DNA"/>
</dbReference>
<reference evidence="3 4" key="1">
    <citation type="submission" date="2019-09" db="EMBL/GenBank/DDBJ databases">
        <title>Bird 10,000 Genomes (B10K) Project - Family phase.</title>
        <authorList>
            <person name="Zhang G."/>
        </authorList>
    </citation>
    <scope>NUCLEOTIDE SEQUENCE [LARGE SCALE GENOMIC DNA]</scope>
    <source>
        <strain evidence="3">B10K-DU-030-41</strain>
        <tissue evidence="3">Muscle</tissue>
    </source>
</reference>
<evidence type="ECO:0000256" key="2">
    <source>
        <dbReference type="SAM" id="MobiDB-lite"/>
    </source>
</evidence>
<feature type="non-terminal residue" evidence="3">
    <location>
        <position position="177"/>
    </location>
</feature>
<organism evidence="3 4">
    <name type="scientific">Sapayoa aenigma</name>
    <name type="common">broad-billed sapayoa</name>
    <dbReference type="NCBI Taxonomy" id="239371"/>
    <lineage>
        <taxon>Eukaryota</taxon>
        <taxon>Metazoa</taxon>
        <taxon>Chordata</taxon>
        <taxon>Craniata</taxon>
        <taxon>Vertebrata</taxon>
        <taxon>Euteleostomi</taxon>
        <taxon>Archelosauria</taxon>
        <taxon>Archosauria</taxon>
        <taxon>Dinosauria</taxon>
        <taxon>Saurischia</taxon>
        <taxon>Theropoda</taxon>
        <taxon>Coelurosauria</taxon>
        <taxon>Aves</taxon>
        <taxon>Neognathae</taxon>
        <taxon>Neoaves</taxon>
        <taxon>Telluraves</taxon>
        <taxon>Australaves</taxon>
        <taxon>Passeriformes</taxon>
        <taxon>Tyrannidae</taxon>
        <taxon>Sapayoa</taxon>
    </lineage>
</organism>
<comment type="caution">
    <text evidence="3">The sequence shown here is derived from an EMBL/GenBank/DDBJ whole genome shotgun (WGS) entry which is preliminary data.</text>
</comment>
<dbReference type="PANTHER" id="PTHR18853">
    <property type="entry name" value="FORKHEAD-ASSOCIATED DOMAIN-CONTAINING PROTEIN 1-RELATED"/>
    <property type="match status" value="1"/>
</dbReference>
<evidence type="ECO:0000313" key="3">
    <source>
        <dbReference type="EMBL" id="NXA03049.1"/>
    </source>
</evidence>
<gene>
    <name evidence="3" type="primary">Ccdc27</name>
    <name evidence="3" type="ORF">SAPAEN_R01576</name>
</gene>
<dbReference type="Proteomes" id="UP000589485">
    <property type="component" value="Unassembled WGS sequence"/>
</dbReference>
<feature type="coiled-coil region" evidence="1">
    <location>
        <begin position="4"/>
        <end position="100"/>
    </location>
</feature>